<keyword evidence="6" id="KW-0677">Repeat</keyword>
<evidence type="ECO:0000256" key="10">
    <source>
        <dbReference type="ARBA" id="ARBA00023212"/>
    </source>
</evidence>
<evidence type="ECO:0000313" key="14">
    <source>
        <dbReference type="EMBL" id="ORZ39046.1"/>
    </source>
</evidence>
<dbReference type="SMART" id="SM00320">
    <property type="entry name" value="WD40"/>
    <property type="match status" value="5"/>
</dbReference>
<evidence type="ECO:0000256" key="2">
    <source>
        <dbReference type="ARBA" id="ARBA00011059"/>
    </source>
</evidence>
<keyword evidence="3" id="KW-0963">Cytoplasm</keyword>
<dbReference type="EMBL" id="MCFL01000006">
    <property type="protein sequence ID" value="ORZ39046.1"/>
    <property type="molecule type" value="Genomic_DNA"/>
</dbReference>
<dbReference type="PROSITE" id="PS50082">
    <property type="entry name" value="WD_REPEATS_2"/>
    <property type="match status" value="1"/>
</dbReference>
<dbReference type="FunFam" id="2.130.10.10:FF:000584">
    <property type="entry name" value="Dynein intermediate chain 2"/>
    <property type="match status" value="1"/>
</dbReference>
<dbReference type="GO" id="GO:0036158">
    <property type="term" value="P:outer dynein arm assembly"/>
    <property type="evidence" value="ECO:0007669"/>
    <property type="project" value="TreeGrafter"/>
</dbReference>
<accession>A0A1Y2HWR7</accession>
<keyword evidence="4 12" id="KW-0853">WD repeat</keyword>
<dbReference type="Proteomes" id="UP000193411">
    <property type="component" value="Unassembled WGS sequence"/>
</dbReference>
<evidence type="ECO:0000256" key="12">
    <source>
        <dbReference type="PROSITE-ProRule" id="PRU00221"/>
    </source>
</evidence>
<evidence type="ECO:0000256" key="11">
    <source>
        <dbReference type="ARBA" id="ARBA00023273"/>
    </source>
</evidence>
<evidence type="ECO:0000256" key="9">
    <source>
        <dbReference type="ARBA" id="ARBA00023175"/>
    </source>
</evidence>
<sequence>MEIVYVYQKKRRDFGRQPLLADRPPDLSVHLPPDPQYADNYRERNPISVEMQAAPDMSEHEVNTDSVVMANVGIQHTEGGWPKDVDSSDVEHTLRYRRKVEKDEEYMRVVKSLSDTMEHCIKQNNAIDIYGEYFAGVKEELATDPPMAKTLNVYRDPNPVKRAASHVSWYPEDGNKIAVAYSVLDFQRTPMGMTYESYIWDIENPNQPDLAILPASPLVCLKYNPKDPHVLVGGSYNGLVAYWDTRKGSYPVDSSAIDKAHREPVSSVAWVQSKTGSEFFSASTDGQVMWWDIRKLSEPTETMFLDAEKNGRIVGGTILDFEPTMPTKFMVGTEAGLITMCNKKAKSPSDRISHSYAGHFGPVRALQRNPFFTKNFLTVGDWSAKLWSEDVRSSIMQTRFHTSYLTDGCWSPVRPSVFFTGKSDGSVDVWDCLFKQHTPTLSVPVGNSPVTSLKVQEHGRMMAVTSRDGSTTLLELSESLSRMQPGEKATFSQMLEREAKREKALEAAAREKRLKAQQAKRPTSGAKAPGGGGMAMSHVEDMVSADVVSATEAEFFKILEEEKNKGLKKDKAAHHHAEQGHAP</sequence>
<keyword evidence="15" id="KW-1185">Reference proteome</keyword>
<dbReference type="OrthoDB" id="366230at2759"/>
<keyword evidence="8" id="KW-0969">Cilium</keyword>
<dbReference type="InterPro" id="IPR050687">
    <property type="entry name" value="Dynein_IC"/>
</dbReference>
<dbReference type="AlphaFoldDB" id="A0A1Y2HWR7"/>
<evidence type="ECO:0000256" key="4">
    <source>
        <dbReference type="ARBA" id="ARBA00022574"/>
    </source>
</evidence>
<reference evidence="14 15" key="1">
    <citation type="submission" date="2016-07" db="EMBL/GenBank/DDBJ databases">
        <title>Pervasive Adenine N6-methylation of Active Genes in Fungi.</title>
        <authorList>
            <consortium name="DOE Joint Genome Institute"/>
            <person name="Mondo S.J."/>
            <person name="Dannebaum R.O."/>
            <person name="Kuo R.C."/>
            <person name="Labutti K."/>
            <person name="Haridas S."/>
            <person name="Kuo A."/>
            <person name="Salamov A."/>
            <person name="Ahrendt S.R."/>
            <person name="Lipzen A."/>
            <person name="Sullivan W."/>
            <person name="Andreopoulos W.B."/>
            <person name="Clum A."/>
            <person name="Lindquist E."/>
            <person name="Daum C."/>
            <person name="Ramamoorthy G.K."/>
            <person name="Gryganskyi A."/>
            <person name="Culley D."/>
            <person name="Magnuson J.K."/>
            <person name="James T.Y."/>
            <person name="O'Malley M.A."/>
            <person name="Stajich J.E."/>
            <person name="Spatafora J.W."/>
            <person name="Visel A."/>
            <person name="Grigoriev I.V."/>
        </authorList>
    </citation>
    <scope>NUCLEOTIDE SEQUENCE [LARGE SCALE GENOMIC DNA]</scope>
    <source>
        <strain evidence="14 15">PL171</strain>
    </source>
</reference>
<dbReference type="PROSITE" id="PS50294">
    <property type="entry name" value="WD_REPEATS_REGION"/>
    <property type="match status" value="1"/>
</dbReference>
<dbReference type="Gene3D" id="2.130.10.10">
    <property type="entry name" value="YVTN repeat-like/Quinoprotein amine dehydrogenase"/>
    <property type="match status" value="2"/>
</dbReference>
<dbReference type="SUPFAM" id="SSF50978">
    <property type="entry name" value="WD40 repeat-like"/>
    <property type="match status" value="1"/>
</dbReference>
<evidence type="ECO:0000256" key="1">
    <source>
        <dbReference type="ARBA" id="ARBA00004430"/>
    </source>
</evidence>
<dbReference type="GO" id="GO:0045503">
    <property type="term" value="F:dynein light chain binding"/>
    <property type="evidence" value="ECO:0007669"/>
    <property type="project" value="TreeGrafter"/>
</dbReference>
<dbReference type="GO" id="GO:0003341">
    <property type="term" value="P:cilium movement"/>
    <property type="evidence" value="ECO:0007669"/>
    <property type="project" value="TreeGrafter"/>
</dbReference>
<dbReference type="InterPro" id="IPR001680">
    <property type="entry name" value="WD40_rpt"/>
</dbReference>
<organism evidence="14 15">
    <name type="scientific">Catenaria anguillulae PL171</name>
    <dbReference type="NCBI Taxonomy" id="765915"/>
    <lineage>
        <taxon>Eukaryota</taxon>
        <taxon>Fungi</taxon>
        <taxon>Fungi incertae sedis</taxon>
        <taxon>Blastocladiomycota</taxon>
        <taxon>Blastocladiomycetes</taxon>
        <taxon>Blastocladiales</taxon>
        <taxon>Catenariaceae</taxon>
        <taxon>Catenaria</taxon>
    </lineage>
</organism>
<keyword evidence="10" id="KW-0206">Cytoskeleton</keyword>
<dbReference type="Pfam" id="PF00400">
    <property type="entry name" value="WD40"/>
    <property type="match status" value="1"/>
</dbReference>
<dbReference type="GO" id="GO:0036157">
    <property type="term" value="C:outer dynein arm"/>
    <property type="evidence" value="ECO:0007669"/>
    <property type="project" value="TreeGrafter"/>
</dbReference>
<keyword evidence="9" id="KW-0505">Motor protein</keyword>
<dbReference type="PANTHER" id="PTHR12442:SF7">
    <property type="entry name" value="DYNEIN AXONEMAL INTERMEDIATE CHAIN 2"/>
    <property type="match status" value="1"/>
</dbReference>
<protein>
    <submittedName>
        <fullName evidence="14">WD40-repeat-containing domain protein</fullName>
    </submittedName>
</protein>
<keyword evidence="11" id="KW-0966">Cell projection</keyword>
<evidence type="ECO:0000256" key="6">
    <source>
        <dbReference type="ARBA" id="ARBA00022737"/>
    </source>
</evidence>
<keyword evidence="5" id="KW-0493">Microtubule</keyword>
<dbReference type="InterPro" id="IPR015943">
    <property type="entry name" value="WD40/YVTN_repeat-like_dom_sf"/>
</dbReference>
<dbReference type="InterPro" id="IPR036322">
    <property type="entry name" value="WD40_repeat_dom_sf"/>
</dbReference>
<name>A0A1Y2HWR7_9FUNG</name>
<feature type="repeat" description="WD" evidence="12">
    <location>
        <begin position="258"/>
        <end position="301"/>
    </location>
</feature>
<evidence type="ECO:0000256" key="7">
    <source>
        <dbReference type="ARBA" id="ARBA00023017"/>
    </source>
</evidence>
<dbReference type="PANTHER" id="PTHR12442">
    <property type="entry name" value="DYNEIN INTERMEDIATE CHAIN"/>
    <property type="match status" value="1"/>
</dbReference>
<evidence type="ECO:0000313" key="15">
    <source>
        <dbReference type="Proteomes" id="UP000193411"/>
    </source>
</evidence>
<feature type="region of interest" description="Disordered" evidence="13">
    <location>
        <begin position="512"/>
        <end position="534"/>
    </location>
</feature>
<evidence type="ECO:0000256" key="3">
    <source>
        <dbReference type="ARBA" id="ARBA00022490"/>
    </source>
</evidence>
<comment type="caution">
    <text evidence="14">The sequence shown here is derived from an EMBL/GenBank/DDBJ whole genome shotgun (WGS) entry which is preliminary data.</text>
</comment>
<feature type="region of interest" description="Disordered" evidence="13">
    <location>
        <begin position="564"/>
        <end position="583"/>
    </location>
</feature>
<comment type="similarity">
    <text evidence="2">Belongs to the dynein intermediate chain family.</text>
</comment>
<evidence type="ECO:0000256" key="8">
    <source>
        <dbReference type="ARBA" id="ARBA00023069"/>
    </source>
</evidence>
<comment type="subcellular location">
    <subcellularLocation>
        <location evidence="1">Cytoplasm</location>
        <location evidence="1">Cytoskeleton</location>
        <location evidence="1">Cilium axoneme</location>
    </subcellularLocation>
</comment>
<dbReference type="GO" id="GO:0045504">
    <property type="term" value="F:dynein heavy chain binding"/>
    <property type="evidence" value="ECO:0007669"/>
    <property type="project" value="TreeGrafter"/>
</dbReference>
<gene>
    <name evidence="14" type="ORF">BCR44DRAFT_115637</name>
</gene>
<keyword evidence="7" id="KW-0243">Dynein</keyword>
<dbReference type="GO" id="GO:0005874">
    <property type="term" value="C:microtubule"/>
    <property type="evidence" value="ECO:0007669"/>
    <property type="project" value="UniProtKB-KW"/>
</dbReference>
<evidence type="ECO:0000256" key="5">
    <source>
        <dbReference type="ARBA" id="ARBA00022701"/>
    </source>
</evidence>
<feature type="compositionally biased region" description="Low complexity" evidence="13">
    <location>
        <begin position="516"/>
        <end position="527"/>
    </location>
</feature>
<dbReference type="STRING" id="765915.A0A1Y2HWR7"/>
<evidence type="ECO:0000256" key="13">
    <source>
        <dbReference type="SAM" id="MobiDB-lite"/>
    </source>
</evidence>
<proteinExistence type="inferred from homology"/>